<evidence type="ECO:0000313" key="2">
    <source>
        <dbReference type="EMBL" id="MEU3554226.1"/>
    </source>
</evidence>
<reference evidence="2 3" key="1">
    <citation type="submission" date="2024-06" db="EMBL/GenBank/DDBJ databases">
        <title>The Natural Products Discovery Center: Release of the First 8490 Sequenced Strains for Exploring Actinobacteria Biosynthetic Diversity.</title>
        <authorList>
            <person name="Kalkreuter E."/>
            <person name="Kautsar S.A."/>
            <person name="Yang D."/>
            <person name="Bader C.D."/>
            <person name="Teijaro C.N."/>
            <person name="Fluegel L."/>
            <person name="Davis C.M."/>
            <person name="Simpson J.R."/>
            <person name="Lauterbach L."/>
            <person name="Steele A.D."/>
            <person name="Gui C."/>
            <person name="Meng S."/>
            <person name="Li G."/>
            <person name="Viehrig K."/>
            <person name="Ye F."/>
            <person name="Su P."/>
            <person name="Kiefer A.F."/>
            <person name="Nichols A."/>
            <person name="Cepeda A.J."/>
            <person name="Yan W."/>
            <person name="Fan B."/>
            <person name="Jiang Y."/>
            <person name="Adhikari A."/>
            <person name="Zheng C.-J."/>
            <person name="Schuster L."/>
            <person name="Cowan T.M."/>
            <person name="Smanski M.J."/>
            <person name="Chevrette M.G."/>
            <person name="De Carvalho L.P.S."/>
            <person name="Shen B."/>
        </authorList>
    </citation>
    <scope>NUCLEOTIDE SEQUENCE [LARGE SCALE GENOMIC DNA]</scope>
    <source>
        <strain evidence="2 3">NPDC038104</strain>
    </source>
</reference>
<keyword evidence="1" id="KW-1133">Transmembrane helix</keyword>
<dbReference type="EMBL" id="JBEZUR010000008">
    <property type="protein sequence ID" value="MEU3554226.1"/>
    <property type="molecule type" value="Genomic_DNA"/>
</dbReference>
<proteinExistence type="predicted"/>
<protein>
    <recommendedName>
        <fullName evidence="4">Integral membrane protein</fullName>
    </recommendedName>
</protein>
<evidence type="ECO:0000313" key="3">
    <source>
        <dbReference type="Proteomes" id="UP001550850"/>
    </source>
</evidence>
<feature type="transmembrane region" description="Helical" evidence="1">
    <location>
        <begin position="111"/>
        <end position="129"/>
    </location>
</feature>
<dbReference type="RefSeq" id="WP_108954560.1">
    <property type="nucleotide sequence ID" value="NZ_BEVZ01000004.1"/>
</dbReference>
<evidence type="ECO:0008006" key="4">
    <source>
        <dbReference type="Google" id="ProtNLM"/>
    </source>
</evidence>
<keyword evidence="1" id="KW-0472">Membrane</keyword>
<dbReference type="Proteomes" id="UP001550850">
    <property type="component" value="Unassembled WGS sequence"/>
</dbReference>
<evidence type="ECO:0000256" key="1">
    <source>
        <dbReference type="SAM" id="Phobius"/>
    </source>
</evidence>
<comment type="caution">
    <text evidence="2">The sequence shown here is derived from an EMBL/GenBank/DDBJ whole genome shotgun (WGS) entry which is preliminary data.</text>
</comment>
<keyword evidence="3" id="KW-1185">Reference proteome</keyword>
<organism evidence="2 3">
    <name type="scientific">Streptomyces fragilis</name>
    <dbReference type="NCBI Taxonomy" id="67301"/>
    <lineage>
        <taxon>Bacteria</taxon>
        <taxon>Bacillati</taxon>
        <taxon>Actinomycetota</taxon>
        <taxon>Actinomycetes</taxon>
        <taxon>Kitasatosporales</taxon>
        <taxon>Streptomycetaceae</taxon>
        <taxon>Streptomyces</taxon>
    </lineage>
</organism>
<accession>A0ABV2YFC0</accession>
<gene>
    <name evidence="2" type="ORF">AB0E65_08385</name>
</gene>
<feature type="transmembrane region" description="Helical" evidence="1">
    <location>
        <begin position="7"/>
        <end position="29"/>
    </location>
</feature>
<sequence>MERLFALRQFLIMIVGLVGGVCLIGFSIIRMDTQLTGTPGRFTAQLCESETTRRGGVNWSCTGSFVADDKSFTLESAEMDTTFDSEPTAPVAAKAEGPDATTVVADDPKKWAIPGGTGVIIFGFGAFMLRGRLRDRKESRAAAAV</sequence>
<name>A0ABV2YFC0_9ACTN</name>
<keyword evidence="1" id="KW-0812">Transmembrane</keyword>